<dbReference type="EMBL" id="RQTK01000931">
    <property type="protein sequence ID" value="RUS73478.1"/>
    <property type="molecule type" value="Genomic_DNA"/>
</dbReference>
<dbReference type="GO" id="GO:0003682">
    <property type="term" value="F:chromatin binding"/>
    <property type="evidence" value="ECO:0007669"/>
    <property type="project" value="TreeGrafter"/>
</dbReference>
<dbReference type="PROSITE" id="PS51037">
    <property type="entry name" value="YEATS"/>
    <property type="match status" value="1"/>
</dbReference>
<feature type="region of interest" description="Disordered" evidence="3">
    <location>
        <begin position="140"/>
        <end position="238"/>
    </location>
</feature>
<comment type="caution">
    <text evidence="5">The sequence shown here is derived from an EMBL/GenBank/DDBJ whole genome shotgun (WGS) entry which is preliminary data.</text>
</comment>
<feature type="compositionally biased region" description="Basic and acidic residues" evidence="3">
    <location>
        <begin position="185"/>
        <end position="211"/>
    </location>
</feature>
<evidence type="ECO:0000256" key="1">
    <source>
        <dbReference type="ARBA" id="ARBA00023242"/>
    </source>
</evidence>
<evidence type="ECO:0000313" key="5">
    <source>
        <dbReference type="EMBL" id="RUS73478.1"/>
    </source>
</evidence>
<comment type="subcellular location">
    <subcellularLocation>
        <location evidence="2">Nucleus</location>
    </subcellularLocation>
</comment>
<organism evidence="5 6">
    <name type="scientific">Elysia chlorotica</name>
    <name type="common">Eastern emerald elysia</name>
    <name type="synonym">Sea slug</name>
    <dbReference type="NCBI Taxonomy" id="188477"/>
    <lineage>
        <taxon>Eukaryota</taxon>
        <taxon>Metazoa</taxon>
        <taxon>Spiralia</taxon>
        <taxon>Lophotrochozoa</taxon>
        <taxon>Mollusca</taxon>
        <taxon>Gastropoda</taxon>
        <taxon>Heterobranchia</taxon>
        <taxon>Euthyneura</taxon>
        <taxon>Panpulmonata</taxon>
        <taxon>Sacoglossa</taxon>
        <taxon>Placobranchoidea</taxon>
        <taxon>Plakobranchidae</taxon>
        <taxon>Elysia</taxon>
    </lineage>
</organism>
<dbReference type="OrthoDB" id="10053467at2759"/>
<feature type="compositionally biased region" description="Basic and acidic residues" evidence="3">
    <location>
        <begin position="141"/>
        <end position="152"/>
    </location>
</feature>
<dbReference type="PANTHER" id="PTHR47827">
    <property type="entry name" value="AHD DOMAIN-CONTAINING PROTEIN"/>
    <property type="match status" value="1"/>
</dbReference>
<proteinExistence type="predicted"/>
<dbReference type="AlphaFoldDB" id="A0A433SWB4"/>
<dbReference type="Gene3D" id="2.60.40.1970">
    <property type="entry name" value="YEATS domain"/>
    <property type="match status" value="1"/>
</dbReference>
<dbReference type="CDD" id="cd16906">
    <property type="entry name" value="YEATS_AF-9_like"/>
    <property type="match status" value="1"/>
</dbReference>
<dbReference type="Pfam" id="PF03366">
    <property type="entry name" value="YEATS"/>
    <property type="match status" value="1"/>
</dbReference>
<protein>
    <recommendedName>
        <fullName evidence="4">YEATS domain-containing protein</fullName>
    </recommendedName>
</protein>
<reference evidence="5 6" key="1">
    <citation type="submission" date="2019-01" db="EMBL/GenBank/DDBJ databases">
        <title>A draft genome assembly of the solar-powered sea slug Elysia chlorotica.</title>
        <authorList>
            <person name="Cai H."/>
            <person name="Li Q."/>
            <person name="Fang X."/>
            <person name="Li J."/>
            <person name="Curtis N.E."/>
            <person name="Altenburger A."/>
            <person name="Shibata T."/>
            <person name="Feng M."/>
            <person name="Maeda T."/>
            <person name="Schwartz J.A."/>
            <person name="Shigenobu S."/>
            <person name="Lundholm N."/>
            <person name="Nishiyama T."/>
            <person name="Yang H."/>
            <person name="Hasebe M."/>
            <person name="Li S."/>
            <person name="Pierce S.K."/>
            <person name="Wang J."/>
        </authorList>
    </citation>
    <scope>NUCLEOTIDE SEQUENCE [LARGE SCALE GENOMIC DNA]</scope>
    <source>
        <strain evidence="5">EC2010</strain>
        <tissue evidence="5">Whole organism of an adult</tissue>
    </source>
</reference>
<keyword evidence="6" id="KW-1185">Reference proteome</keyword>
<dbReference type="GO" id="GO:0045893">
    <property type="term" value="P:positive regulation of DNA-templated transcription"/>
    <property type="evidence" value="ECO:0007669"/>
    <property type="project" value="TreeGrafter"/>
</dbReference>
<gene>
    <name evidence="5" type="ORF">EGW08_018758</name>
</gene>
<feature type="compositionally biased region" description="Low complexity" evidence="3">
    <location>
        <begin position="227"/>
        <end position="238"/>
    </location>
</feature>
<keyword evidence="1 2" id="KW-0539">Nucleus</keyword>
<dbReference type="InterPro" id="IPR038704">
    <property type="entry name" value="YEAST_sf"/>
</dbReference>
<dbReference type="STRING" id="188477.A0A433SWB4"/>
<feature type="domain" description="YEATS" evidence="4">
    <location>
        <begin position="3"/>
        <end position="140"/>
    </location>
</feature>
<dbReference type="InterPro" id="IPR052790">
    <property type="entry name" value="YEATS_domain"/>
</dbReference>
<feature type="compositionally biased region" description="Low complexity" evidence="3">
    <location>
        <begin position="153"/>
        <end position="171"/>
    </location>
</feature>
<feature type="non-terminal residue" evidence="5">
    <location>
        <position position="238"/>
    </location>
</feature>
<evidence type="ECO:0000256" key="3">
    <source>
        <dbReference type="SAM" id="MobiDB-lite"/>
    </source>
</evidence>
<evidence type="ECO:0000259" key="4">
    <source>
        <dbReference type="PROSITE" id="PS51037"/>
    </source>
</evidence>
<dbReference type="GO" id="GO:0008023">
    <property type="term" value="C:transcription elongation factor complex"/>
    <property type="evidence" value="ECO:0007669"/>
    <property type="project" value="TreeGrafter"/>
</dbReference>
<dbReference type="InterPro" id="IPR055129">
    <property type="entry name" value="YEATS_dom"/>
</dbReference>
<name>A0A433SWB4_ELYCH</name>
<evidence type="ECO:0000313" key="6">
    <source>
        <dbReference type="Proteomes" id="UP000271974"/>
    </source>
</evidence>
<sequence>MKEHNNCVVTVTIELGHHANFLKEPSLEGFTHDWTVFVRGKDGSKIEHFVEKVVFKLHKTFKCPTRTLDKPPYKVNESGYAGFLLPIEIHLKNKQSPRKIIFSYDLFLNVKDQPPINNFRYEKLKFSNPNPEFKAKLIKAGGKEKESVKKESLSTSQSKLETSSSSSSSYQHKSKHKSSSQSTSSKDRSEKESQLKKHKSEDRDREREKQSSSHKSSKEKKMKESGSHSQHSQKSSKD</sequence>
<accession>A0A433SWB4</accession>
<dbReference type="PANTHER" id="PTHR47827:SF3">
    <property type="entry name" value="AF-9 ANC1 HOMOLOGY DOMAIN-CONTAINING PROTEIN"/>
    <property type="match status" value="1"/>
</dbReference>
<evidence type="ECO:0000256" key="2">
    <source>
        <dbReference type="PROSITE-ProRule" id="PRU00376"/>
    </source>
</evidence>
<dbReference type="Proteomes" id="UP000271974">
    <property type="component" value="Unassembled WGS sequence"/>
</dbReference>